<name>A0A9D9E695_9LACO</name>
<dbReference type="Proteomes" id="UP000823614">
    <property type="component" value="Unassembled WGS sequence"/>
</dbReference>
<dbReference type="GO" id="GO:0006089">
    <property type="term" value="P:lactate metabolic process"/>
    <property type="evidence" value="ECO:0007669"/>
    <property type="project" value="TreeGrafter"/>
</dbReference>
<dbReference type="InterPro" id="IPR018177">
    <property type="entry name" value="L-lactate_DH_AS"/>
</dbReference>
<evidence type="ECO:0000313" key="8">
    <source>
        <dbReference type="EMBL" id="MBO8441688.1"/>
    </source>
</evidence>
<evidence type="ECO:0000259" key="7">
    <source>
        <dbReference type="Pfam" id="PF02866"/>
    </source>
</evidence>
<dbReference type="Gene3D" id="3.90.110.10">
    <property type="entry name" value="Lactate dehydrogenase/glycoside hydrolase, family 4, C-terminal"/>
    <property type="match status" value="1"/>
</dbReference>
<comment type="caution">
    <text evidence="8">The sequence shown here is derived from an EMBL/GenBank/DDBJ whole genome shotgun (WGS) entry which is preliminary data.</text>
</comment>
<comment type="similarity">
    <text evidence="1">Belongs to the LDH/MDH superfamily. LDH family.</text>
</comment>
<evidence type="ECO:0000256" key="3">
    <source>
        <dbReference type="PIRSR" id="PIRSR000102-1"/>
    </source>
</evidence>
<reference evidence="8" key="1">
    <citation type="submission" date="2020-10" db="EMBL/GenBank/DDBJ databases">
        <authorList>
            <person name="Gilroy R."/>
        </authorList>
    </citation>
    <scope>NUCLEOTIDE SEQUENCE</scope>
    <source>
        <strain evidence="8">C6-149</strain>
    </source>
</reference>
<dbReference type="InterPro" id="IPR001557">
    <property type="entry name" value="L-lactate/malate_DH"/>
</dbReference>
<reference evidence="8" key="2">
    <citation type="journal article" date="2021" name="PeerJ">
        <title>Extensive microbial diversity within the chicken gut microbiome revealed by metagenomics and culture.</title>
        <authorList>
            <person name="Gilroy R."/>
            <person name="Ravi A."/>
            <person name="Getino M."/>
            <person name="Pursley I."/>
            <person name="Horton D.L."/>
            <person name="Alikhan N.F."/>
            <person name="Baker D."/>
            <person name="Gharbi K."/>
            <person name="Hall N."/>
            <person name="Watson M."/>
            <person name="Adriaenssens E.M."/>
            <person name="Foster-Nyarko E."/>
            <person name="Jarju S."/>
            <person name="Secka A."/>
            <person name="Antonio M."/>
            <person name="Oren A."/>
            <person name="Chaudhuri R.R."/>
            <person name="La Ragione R."/>
            <person name="Hildebrand F."/>
            <person name="Pallen M.J."/>
        </authorList>
    </citation>
    <scope>NUCLEOTIDE SEQUENCE</scope>
    <source>
        <strain evidence="8">C6-149</strain>
    </source>
</reference>
<dbReference type="InterPro" id="IPR015955">
    <property type="entry name" value="Lactate_DH/Glyco_Ohase_4_C"/>
</dbReference>
<proteinExistence type="inferred from homology"/>
<dbReference type="SUPFAM" id="SSF56327">
    <property type="entry name" value="LDH C-terminal domain-like"/>
    <property type="match status" value="1"/>
</dbReference>
<dbReference type="InterPro" id="IPR001236">
    <property type="entry name" value="Lactate/malate_DH_N"/>
</dbReference>
<evidence type="ECO:0000313" key="9">
    <source>
        <dbReference type="Proteomes" id="UP000823614"/>
    </source>
</evidence>
<gene>
    <name evidence="8" type="ORF">IAA89_04575</name>
</gene>
<dbReference type="PIRSF" id="PIRSF000102">
    <property type="entry name" value="Lac_mal_DH"/>
    <property type="match status" value="1"/>
</dbReference>
<protein>
    <submittedName>
        <fullName evidence="8">L-lactate dehydrogenase</fullName>
    </submittedName>
</protein>
<dbReference type="CDD" id="cd05291">
    <property type="entry name" value="HicDH_like"/>
    <property type="match status" value="1"/>
</dbReference>
<organism evidence="8 9">
    <name type="scientific">Candidatus Gallilactobacillus intestinavium</name>
    <dbReference type="NCBI Taxonomy" id="2840838"/>
    <lineage>
        <taxon>Bacteria</taxon>
        <taxon>Bacillati</taxon>
        <taxon>Bacillota</taxon>
        <taxon>Bacilli</taxon>
        <taxon>Lactobacillales</taxon>
        <taxon>Lactobacillaceae</taxon>
        <taxon>Lactobacillaceae incertae sedis</taxon>
        <taxon>Candidatus Gallilactobacillus</taxon>
    </lineage>
</organism>
<dbReference type="SUPFAM" id="SSF51735">
    <property type="entry name" value="NAD(P)-binding Rossmann-fold domains"/>
    <property type="match status" value="1"/>
</dbReference>
<dbReference type="AlphaFoldDB" id="A0A9D9E695"/>
<evidence type="ECO:0000256" key="2">
    <source>
        <dbReference type="ARBA" id="ARBA00023002"/>
    </source>
</evidence>
<dbReference type="PANTHER" id="PTHR43128:SF31">
    <property type="entry name" value="L-LACTATE DEHYDROGENASE"/>
    <property type="match status" value="1"/>
</dbReference>
<evidence type="ECO:0000256" key="1">
    <source>
        <dbReference type="ARBA" id="ARBA00006054"/>
    </source>
</evidence>
<dbReference type="PANTHER" id="PTHR43128">
    <property type="entry name" value="L-2-HYDROXYCARBOXYLATE DEHYDROGENASE (NAD(P)(+))"/>
    <property type="match status" value="1"/>
</dbReference>
<dbReference type="GO" id="GO:0004459">
    <property type="term" value="F:L-lactate dehydrogenase (NAD+) activity"/>
    <property type="evidence" value="ECO:0007669"/>
    <property type="project" value="InterPro"/>
</dbReference>
<feature type="active site" description="Proton acceptor" evidence="3">
    <location>
        <position position="176"/>
    </location>
</feature>
<dbReference type="InterPro" id="IPR036291">
    <property type="entry name" value="NAD(P)-bd_dom_sf"/>
</dbReference>
<dbReference type="Pfam" id="PF02866">
    <property type="entry name" value="Ldh_1_C"/>
    <property type="match status" value="1"/>
</dbReference>
<dbReference type="InterPro" id="IPR022383">
    <property type="entry name" value="Lactate/malate_DH_C"/>
</dbReference>
<feature type="binding site" evidence="4">
    <location>
        <position position="33"/>
    </location>
    <ligand>
        <name>NAD(+)</name>
        <dbReference type="ChEBI" id="CHEBI:57540"/>
    </ligand>
</feature>
<dbReference type="PRINTS" id="PR00086">
    <property type="entry name" value="LLDHDRGNASE"/>
</dbReference>
<accession>A0A9D9E695</accession>
<evidence type="ECO:0000259" key="6">
    <source>
        <dbReference type="Pfam" id="PF00056"/>
    </source>
</evidence>
<feature type="binding site" evidence="4">
    <location>
        <begin position="119"/>
        <end position="121"/>
    </location>
    <ligand>
        <name>NAD(+)</name>
        <dbReference type="ChEBI" id="CHEBI:57540"/>
    </ligand>
</feature>
<feature type="binding site" evidence="4">
    <location>
        <position position="96"/>
    </location>
    <ligand>
        <name>NAD(+)</name>
        <dbReference type="ChEBI" id="CHEBI:57540"/>
    </ligand>
</feature>
<keyword evidence="4" id="KW-0520">NAD</keyword>
<dbReference type="PROSITE" id="PS00064">
    <property type="entry name" value="L_LDH"/>
    <property type="match status" value="1"/>
</dbReference>
<sequence>MRKVGIIGLGHVGVTVAYTLLTKGIVDELVLIDQNENKVMAEYYDFIDTIGRLDTDTKIKVQDYNELKDADILVTAFGDIKASVEQGDRFAELPINTKNAKEIGPKIKASGFNGIIINIANPCDVVADLLRQTAGLSSKQVFGTGTFLDTARMQRAVGQAIGQSPRSVSGYVLGEHGDSQFTAWSTVIVDGQSIDNLVEEYHLDLPKLDEQAKSGAWKVANGKGYTSYAISTCAVKMIQAVFSDAHLFMPASVYVDRFGGYVGYPAVIGANGVEKVVSLPLTKDEDEKLTKSATMIKEKTENAIDEI</sequence>
<keyword evidence="2 5" id="KW-0560">Oxidoreductase</keyword>
<dbReference type="Gene3D" id="3.40.50.720">
    <property type="entry name" value="NAD(P)-binding Rossmann-like Domain"/>
    <property type="match status" value="1"/>
</dbReference>
<evidence type="ECO:0000256" key="4">
    <source>
        <dbReference type="PIRSR" id="PIRSR000102-3"/>
    </source>
</evidence>
<feature type="domain" description="Lactate/malate dehydrogenase N-terminal" evidence="6">
    <location>
        <begin position="3"/>
        <end position="143"/>
    </location>
</feature>
<feature type="domain" description="Lactate/malate dehydrogenase C-terminal" evidence="7">
    <location>
        <begin position="146"/>
        <end position="305"/>
    </location>
</feature>
<dbReference type="Pfam" id="PF00056">
    <property type="entry name" value="Ldh_1_N"/>
    <property type="match status" value="1"/>
</dbReference>
<feature type="binding site" evidence="4">
    <location>
        <begin position="8"/>
        <end position="13"/>
    </location>
    <ligand>
        <name>NAD(+)</name>
        <dbReference type="ChEBI" id="CHEBI:57540"/>
    </ligand>
</feature>
<dbReference type="EMBL" id="JADIMP010000075">
    <property type="protein sequence ID" value="MBO8441688.1"/>
    <property type="molecule type" value="Genomic_DNA"/>
</dbReference>
<evidence type="ECO:0000256" key="5">
    <source>
        <dbReference type="RuleBase" id="RU003369"/>
    </source>
</evidence>